<feature type="compositionally biased region" description="Pro residues" evidence="9">
    <location>
        <begin position="415"/>
        <end position="426"/>
    </location>
</feature>
<dbReference type="InterPro" id="IPR007722">
    <property type="entry name" value="DCP2_BoxA"/>
</dbReference>
<dbReference type="PROSITE" id="PS00893">
    <property type="entry name" value="NUDIX_BOX"/>
    <property type="match status" value="1"/>
</dbReference>
<dbReference type="FunFam" id="1.10.10.1050:FF:000003">
    <property type="entry name" value="Decapping enzyme Dcp2, putative"/>
    <property type="match status" value="1"/>
</dbReference>
<dbReference type="Proteomes" id="UP000308768">
    <property type="component" value="Unassembled WGS sequence"/>
</dbReference>
<keyword evidence="8" id="KW-0464">Manganese</keyword>
<dbReference type="Gene3D" id="3.90.79.10">
    <property type="entry name" value="Nucleoside Triphosphate Pyrophosphohydrolase"/>
    <property type="match status" value="1"/>
</dbReference>
<dbReference type="AlphaFoldDB" id="A0A4U0VXB1"/>
<dbReference type="EMBL" id="NAJN01002315">
    <property type="protein sequence ID" value="TKA54381.1"/>
    <property type="molecule type" value="Genomic_DNA"/>
</dbReference>
<comment type="caution">
    <text evidence="11">The sequence shown here is derived from an EMBL/GenBank/DDBJ whole genome shotgun (WGS) entry which is preliminary data.</text>
</comment>
<evidence type="ECO:0000256" key="3">
    <source>
        <dbReference type="ARBA" id="ARBA00005279"/>
    </source>
</evidence>
<comment type="cofactor">
    <cofactor evidence="1">
        <name>Mn(2+)</name>
        <dbReference type="ChEBI" id="CHEBI:29035"/>
    </cofactor>
</comment>
<dbReference type="SMART" id="SM01125">
    <property type="entry name" value="DCP2"/>
    <property type="match status" value="1"/>
</dbReference>
<evidence type="ECO:0000256" key="5">
    <source>
        <dbReference type="ARBA" id="ARBA00022723"/>
    </source>
</evidence>
<keyword evidence="7" id="KW-0694">RNA-binding</keyword>
<reference evidence="11 12" key="1">
    <citation type="submission" date="2017-03" db="EMBL/GenBank/DDBJ databases">
        <title>Genomes of endolithic fungi from Antarctica.</title>
        <authorList>
            <person name="Coleine C."/>
            <person name="Masonjones S."/>
            <person name="Stajich J.E."/>
        </authorList>
    </citation>
    <scope>NUCLEOTIDE SEQUENCE [LARGE SCALE GENOMIC DNA]</scope>
    <source>
        <strain evidence="11 12">CCFEE 5187</strain>
    </source>
</reference>
<dbReference type="GO" id="GO:0140933">
    <property type="term" value="F:5'-(N(7)-methylguanosine 5'-triphospho)-[mRNA] hydrolase activity"/>
    <property type="evidence" value="ECO:0007669"/>
    <property type="project" value="InterPro"/>
</dbReference>
<protein>
    <recommendedName>
        <fullName evidence="10">Nudix hydrolase domain-containing protein</fullName>
    </recommendedName>
</protein>
<dbReference type="PANTHER" id="PTHR23114:SF17">
    <property type="entry name" value="M7GPPPN-MRNA HYDROLASE"/>
    <property type="match status" value="1"/>
</dbReference>
<feature type="domain" description="Nudix hydrolase" evidence="10">
    <location>
        <begin position="95"/>
        <end position="232"/>
    </location>
</feature>
<evidence type="ECO:0000256" key="2">
    <source>
        <dbReference type="ARBA" id="ARBA00004496"/>
    </source>
</evidence>
<evidence type="ECO:0000256" key="4">
    <source>
        <dbReference type="ARBA" id="ARBA00022490"/>
    </source>
</evidence>
<organism evidence="11 12">
    <name type="scientific">Cryomyces minteri</name>
    <dbReference type="NCBI Taxonomy" id="331657"/>
    <lineage>
        <taxon>Eukaryota</taxon>
        <taxon>Fungi</taxon>
        <taxon>Dikarya</taxon>
        <taxon>Ascomycota</taxon>
        <taxon>Pezizomycotina</taxon>
        <taxon>Dothideomycetes</taxon>
        <taxon>Dothideomycetes incertae sedis</taxon>
        <taxon>Cryomyces</taxon>
    </lineage>
</organism>
<feature type="region of interest" description="Disordered" evidence="9">
    <location>
        <begin position="367"/>
        <end position="437"/>
    </location>
</feature>
<sequence length="927" mass="102259">MAETKMQLLDWLDDLCVRFIINLPEEELESMERICFQIEEAQWFYEDFIRPLDPSLPSMNLRSFCLRIFQHCPLFSSFDEQSHVQAFSEFLAYKTRVPVRGAIMLNEAMDQVVLVKGWKKGANWSFPRGKINKDEKDLDCAIREVYEETGYDIQEAGLVPAEDKVKYIDIPMREQHMRLYVFRGVPMDTHFEPRTRKEISKIQWYKLSDLPTLKKSKQQPEGYGEDTVKANKFYMVAPFLGHLKRWIAEQKRLDNAKGVQHKRTLSQAPETTDAEEALEPEDEVAQESEIEPAPPSEMDRLLARLRNSREVSQPSSFSEVVNAQTHVHDPAAELKRMLRVGASSSATPVSSSSEAASSDTLLAILRNRSGPSLRPPGYSGVPPRTPMDQITQNPLQPRSPTHHHRPRAPTLMHQSPPPAFPLPPPHLAHQQHDQSARRPQMYANGLPVNARNQPHGFQPSPPAFYQQIPRNLLQPQFPATSMHPPGPDQPNQHAPRPYQRTGDPQFAQASQFLGFHAPTIPPASSLPPPKLTPHAMNLLNAFKGDSKPSFRQDMNPVRSSPLPTANGVSARVEVPKTAQPNLTPYSPPPAPNRALSITNVISPGQAEVSISAPGSIPAVHLSSPKPRNAHQDNLLNLFRSPSAAQPPRPVLANSSATLAPEPVELSAIRSPAHSRQASFISTQPSVKKSDSTTNTTAQTLPSQRSQAAGSTAATITGPLNLPDFGMVRKHTKPGIAQDLPPDAQENPKISEAPHVTILQRPQSKRGSPARPEQQPTAKPATPTSGSDVPFRPQILRRPDQDKAAPDATTAPSIRQGFDRFDRRESLPTEQKSALLNLFTKAAPDKDAEVSPVLSASDKPSQWKAPVAVDATARSRLNSIASLRGDAGDGARVSSGRQTPVTPVEHKSFLLGFLDGVVKGEQGRGARR</sequence>
<feature type="compositionally biased region" description="Polar residues" evidence="9">
    <location>
        <begin position="388"/>
        <end position="399"/>
    </location>
</feature>
<dbReference type="GO" id="GO:0000932">
    <property type="term" value="C:P-body"/>
    <property type="evidence" value="ECO:0007669"/>
    <property type="project" value="TreeGrafter"/>
</dbReference>
<evidence type="ECO:0000256" key="9">
    <source>
        <dbReference type="SAM" id="MobiDB-lite"/>
    </source>
</evidence>
<dbReference type="GO" id="GO:0000184">
    <property type="term" value="P:nuclear-transcribed mRNA catabolic process, nonsense-mediated decay"/>
    <property type="evidence" value="ECO:0007669"/>
    <property type="project" value="InterPro"/>
</dbReference>
<keyword evidence="12" id="KW-1185">Reference proteome</keyword>
<evidence type="ECO:0000313" key="12">
    <source>
        <dbReference type="Proteomes" id="UP000308768"/>
    </source>
</evidence>
<dbReference type="InterPro" id="IPR020084">
    <property type="entry name" value="NUDIX_hydrolase_CS"/>
</dbReference>
<dbReference type="InterPro" id="IPR000086">
    <property type="entry name" value="NUDIX_hydrolase_dom"/>
</dbReference>
<dbReference type="InterPro" id="IPR015797">
    <property type="entry name" value="NUDIX_hydrolase-like_dom_sf"/>
</dbReference>
<dbReference type="Gene3D" id="1.10.10.1050">
    <property type="entry name" value="Dcp2, box A domain"/>
    <property type="match status" value="1"/>
</dbReference>
<feature type="region of interest" description="Disordered" evidence="9">
    <location>
        <begin position="446"/>
        <end position="465"/>
    </location>
</feature>
<evidence type="ECO:0000313" key="11">
    <source>
        <dbReference type="EMBL" id="TKA54381.1"/>
    </source>
</evidence>
<dbReference type="InterPro" id="IPR036189">
    <property type="entry name" value="DCP2_BoxA_sf"/>
</dbReference>
<feature type="compositionally biased region" description="Polar residues" evidence="9">
    <location>
        <begin position="673"/>
        <end position="714"/>
    </location>
</feature>
<keyword evidence="5" id="KW-0479">Metal-binding</keyword>
<feature type="compositionally biased region" description="Acidic residues" evidence="9">
    <location>
        <begin position="272"/>
        <end position="290"/>
    </location>
</feature>
<comment type="subcellular location">
    <subcellularLocation>
        <location evidence="2">Cytoplasm</location>
    </subcellularLocation>
</comment>
<keyword evidence="4" id="KW-0963">Cytoplasm</keyword>
<dbReference type="GO" id="GO:0030145">
    <property type="term" value="F:manganese ion binding"/>
    <property type="evidence" value="ECO:0007669"/>
    <property type="project" value="InterPro"/>
</dbReference>
<evidence type="ECO:0000259" key="10">
    <source>
        <dbReference type="PROSITE" id="PS51462"/>
    </source>
</evidence>
<feature type="region of interest" description="Disordered" evidence="9">
    <location>
        <begin position="256"/>
        <end position="296"/>
    </location>
</feature>
<feature type="compositionally biased region" description="Polar residues" evidence="9">
    <location>
        <begin position="773"/>
        <end position="786"/>
    </location>
</feature>
<gene>
    <name evidence="11" type="ORF">B0A49_11348</name>
</gene>
<accession>A0A4U0VXB1</accession>
<dbReference type="CDD" id="cd03672">
    <property type="entry name" value="NUDIX_Dcp2p_Nudt20"/>
    <property type="match status" value="1"/>
</dbReference>
<dbReference type="GO" id="GO:0003723">
    <property type="term" value="F:RNA binding"/>
    <property type="evidence" value="ECO:0007669"/>
    <property type="project" value="UniProtKB-KW"/>
</dbReference>
<dbReference type="FunFam" id="3.90.79.10:FF:000003">
    <property type="entry name" value="M7GpppN-mRNA hydrolase isoform 2"/>
    <property type="match status" value="1"/>
</dbReference>
<evidence type="ECO:0000256" key="8">
    <source>
        <dbReference type="ARBA" id="ARBA00023211"/>
    </source>
</evidence>
<proteinExistence type="inferred from homology"/>
<feature type="region of interest" description="Disordered" evidence="9">
    <location>
        <begin position="476"/>
        <end position="503"/>
    </location>
</feature>
<feature type="compositionally biased region" description="Basic and acidic residues" evidence="9">
    <location>
        <begin position="816"/>
        <end position="826"/>
    </location>
</feature>
<dbReference type="SUPFAM" id="SSF55811">
    <property type="entry name" value="Nudix"/>
    <property type="match status" value="1"/>
</dbReference>
<feature type="region of interest" description="Disordered" evidence="9">
    <location>
        <begin position="669"/>
        <end position="826"/>
    </location>
</feature>
<dbReference type="STRING" id="331657.A0A4U0VXB1"/>
<dbReference type="GO" id="GO:0000290">
    <property type="term" value="P:deadenylation-dependent decapping of nuclear-transcribed mRNA"/>
    <property type="evidence" value="ECO:0007669"/>
    <property type="project" value="InterPro"/>
</dbReference>
<dbReference type="InterPro" id="IPR044099">
    <property type="entry name" value="Dcp2_NUDIX"/>
</dbReference>
<dbReference type="PANTHER" id="PTHR23114">
    <property type="entry name" value="M7GPPPN-MRNA HYDROLASE"/>
    <property type="match status" value="1"/>
</dbReference>
<dbReference type="PROSITE" id="PS51462">
    <property type="entry name" value="NUDIX"/>
    <property type="match status" value="1"/>
</dbReference>
<dbReference type="OrthoDB" id="18996at2759"/>
<keyword evidence="6" id="KW-0378">Hydrolase</keyword>
<evidence type="ECO:0000256" key="7">
    <source>
        <dbReference type="ARBA" id="ARBA00022884"/>
    </source>
</evidence>
<dbReference type="Pfam" id="PF00293">
    <property type="entry name" value="NUDIX"/>
    <property type="match status" value="1"/>
</dbReference>
<dbReference type="Pfam" id="PF05026">
    <property type="entry name" value="DCP2"/>
    <property type="match status" value="1"/>
</dbReference>
<dbReference type="SUPFAM" id="SSF140586">
    <property type="entry name" value="Dcp2 domain-like"/>
    <property type="match status" value="1"/>
</dbReference>
<name>A0A4U0VXB1_9PEZI</name>
<comment type="similarity">
    <text evidence="3">Belongs to the Nudix hydrolase family. DCP2 subfamily.</text>
</comment>
<evidence type="ECO:0000256" key="1">
    <source>
        <dbReference type="ARBA" id="ARBA00001936"/>
    </source>
</evidence>
<evidence type="ECO:0000256" key="6">
    <source>
        <dbReference type="ARBA" id="ARBA00022801"/>
    </source>
</evidence>